<dbReference type="InterPro" id="IPR036875">
    <property type="entry name" value="Znf_CCHC_sf"/>
</dbReference>
<dbReference type="GO" id="GO:0003964">
    <property type="term" value="F:RNA-directed DNA polymerase activity"/>
    <property type="evidence" value="ECO:0007669"/>
    <property type="project" value="UniProtKB-KW"/>
</dbReference>
<keyword evidence="2" id="KW-0548">Nucleotidyltransferase</keyword>
<dbReference type="Pfam" id="PF08284">
    <property type="entry name" value="RVP_2"/>
    <property type="match status" value="1"/>
</dbReference>
<dbReference type="PROSITE" id="PS50158">
    <property type="entry name" value="ZF_CCHC"/>
    <property type="match status" value="2"/>
</dbReference>
<organism evidence="10 11">
    <name type="scientific">Tanacetum coccineum</name>
    <dbReference type="NCBI Taxonomy" id="301880"/>
    <lineage>
        <taxon>Eukaryota</taxon>
        <taxon>Viridiplantae</taxon>
        <taxon>Streptophyta</taxon>
        <taxon>Embryophyta</taxon>
        <taxon>Tracheophyta</taxon>
        <taxon>Spermatophyta</taxon>
        <taxon>Magnoliopsida</taxon>
        <taxon>eudicotyledons</taxon>
        <taxon>Gunneridae</taxon>
        <taxon>Pentapetalae</taxon>
        <taxon>asterids</taxon>
        <taxon>campanulids</taxon>
        <taxon>Asterales</taxon>
        <taxon>Asteraceae</taxon>
        <taxon>Asteroideae</taxon>
        <taxon>Anthemideae</taxon>
        <taxon>Anthemidinae</taxon>
        <taxon>Tanacetum</taxon>
    </lineage>
</organism>
<dbReference type="Gene3D" id="1.10.340.70">
    <property type="match status" value="1"/>
</dbReference>
<gene>
    <name evidence="10" type="ORF">Tco_0626616</name>
</gene>
<dbReference type="CDD" id="cd00303">
    <property type="entry name" value="retropepsin_like"/>
    <property type="match status" value="1"/>
</dbReference>
<dbReference type="Proteomes" id="UP001151760">
    <property type="component" value="Unassembled WGS sequence"/>
</dbReference>
<keyword evidence="11" id="KW-1185">Reference proteome</keyword>
<evidence type="ECO:0000256" key="5">
    <source>
        <dbReference type="ARBA" id="ARBA00022801"/>
    </source>
</evidence>
<keyword evidence="8" id="KW-0175">Coiled coil</keyword>
<dbReference type="SMART" id="SM00343">
    <property type="entry name" value="ZnF_C2HC"/>
    <property type="match status" value="2"/>
</dbReference>
<name>A0ABQ4WK36_9ASTR</name>
<feature type="domain" description="CCHC-type" evidence="9">
    <location>
        <begin position="41"/>
        <end position="56"/>
    </location>
</feature>
<evidence type="ECO:0000256" key="7">
    <source>
        <dbReference type="PROSITE-ProRule" id="PRU00047"/>
    </source>
</evidence>
<keyword evidence="1" id="KW-0808">Transferase</keyword>
<comment type="caution">
    <text evidence="10">The sequence shown here is derived from an EMBL/GenBank/DDBJ whole genome shotgun (WGS) entry which is preliminary data.</text>
</comment>
<dbReference type="PANTHER" id="PTHR37984">
    <property type="entry name" value="PROTEIN CBG26694"/>
    <property type="match status" value="1"/>
</dbReference>
<evidence type="ECO:0000256" key="8">
    <source>
        <dbReference type="SAM" id="Coils"/>
    </source>
</evidence>
<keyword evidence="3" id="KW-0540">Nuclease</keyword>
<accession>A0ABQ4WK36</accession>
<reference evidence="10" key="1">
    <citation type="journal article" date="2022" name="Int. J. Mol. Sci.">
        <title>Draft Genome of Tanacetum Coccineum: Genomic Comparison of Closely Related Tanacetum-Family Plants.</title>
        <authorList>
            <person name="Yamashiro T."/>
            <person name="Shiraishi A."/>
            <person name="Nakayama K."/>
            <person name="Satake H."/>
        </authorList>
    </citation>
    <scope>NUCLEOTIDE SEQUENCE</scope>
</reference>
<evidence type="ECO:0000256" key="6">
    <source>
        <dbReference type="ARBA" id="ARBA00022918"/>
    </source>
</evidence>
<dbReference type="InterPro" id="IPR050951">
    <property type="entry name" value="Retrovirus_Pol_polyprotein"/>
</dbReference>
<dbReference type="SUPFAM" id="SSF56672">
    <property type="entry name" value="DNA/RNA polymerases"/>
    <property type="match status" value="1"/>
</dbReference>
<dbReference type="InterPro" id="IPR041373">
    <property type="entry name" value="RT_RNaseH"/>
</dbReference>
<keyword evidence="5" id="KW-0378">Hydrolase</keyword>
<dbReference type="Gene3D" id="3.10.10.10">
    <property type="entry name" value="HIV Type 1 Reverse Transcriptase, subunit A, domain 1"/>
    <property type="match status" value="1"/>
</dbReference>
<dbReference type="Gene3D" id="4.10.60.10">
    <property type="entry name" value="Zinc finger, CCHC-type"/>
    <property type="match status" value="1"/>
</dbReference>
<evidence type="ECO:0000259" key="9">
    <source>
        <dbReference type="PROSITE" id="PS50158"/>
    </source>
</evidence>
<dbReference type="Pfam" id="PF17921">
    <property type="entry name" value="Integrase_H2C2"/>
    <property type="match status" value="1"/>
</dbReference>
<dbReference type="CDD" id="cd09274">
    <property type="entry name" value="RNase_HI_RT_Ty3"/>
    <property type="match status" value="1"/>
</dbReference>
<dbReference type="SUPFAM" id="SSF57756">
    <property type="entry name" value="Retrovirus zinc finger-like domains"/>
    <property type="match status" value="2"/>
</dbReference>
<dbReference type="InterPro" id="IPR001878">
    <property type="entry name" value="Znf_CCHC"/>
</dbReference>
<reference evidence="10" key="2">
    <citation type="submission" date="2022-01" db="EMBL/GenBank/DDBJ databases">
        <authorList>
            <person name="Yamashiro T."/>
            <person name="Shiraishi A."/>
            <person name="Satake H."/>
            <person name="Nakayama K."/>
        </authorList>
    </citation>
    <scope>NUCLEOTIDE SEQUENCE</scope>
</reference>
<evidence type="ECO:0000313" key="11">
    <source>
        <dbReference type="Proteomes" id="UP001151760"/>
    </source>
</evidence>
<dbReference type="InterPro" id="IPR041588">
    <property type="entry name" value="Integrase_H2C2"/>
</dbReference>
<keyword evidence="6 10" id="KW-0695">RNA-directed DNA polymerase</keyword>
<dbReference type="InterPro" id="IPR043502">
    <property type="entry name" value="DNA/RNA_pol_sf"/>
</dbReference>
<dbReference type="EMBL" id="BQNB010008713">
    <property type="protein sequence ID" value="GJS53254.1"/>
    <property type="molecule type" value="Genomic_DNA"/>
</dbReference>
<keyword evidence="4" id="KW-0255">Endonuclease</keyword>
<sequence>MARDCKSQAATTNQRAPVYNQWTPVNNQKAPVANHRASATCFECGRQGHYRLKCPKLKNQNRGNQAINVEARGRVADRSFVSTTFSSLMDVVPTTLDVSYAIELADGRVIEYDIILRGCTLKLINHPFNIDLMSVELGSFDVIIRKDWLSKYHALIVCDEKVVRISYGNKVLTIHGDGSNGASNSRLSIISCIKTKKYVQRGCHVFLAQVTEKKTENKSKEKPLEDVPIVQDFSKVFLEDLPGLPPTRQVDFQIDLVPSASIVARSPYRLAPSEPQELSFRMCIDYHELNKLIVKNRYPLPRIDDLFDQLQGSSVYSKIDLSLTGEKKKKPLKQKLCSAPILALLEGSKDFVVYCHASHNGLGAVLMQREKVIAYVSRQLKVHEKNYTTHDLELGALVFALKMWRHYLYGTKCVVFTDHKSLQHILDQKELNMRQKRWLELLSDYDYEIRYHPGKANMVANALSRKEREENVKEENHNGMNKKFEIRADGMHGIEKRSWVPCFGGLKYLIMNESHKSKYSIRPRSNKMYHDLKKLYWWPNMKAEITTFIKVGDSQLTGPEIIHETTENIIQIKIRIQAARDRQKSYADKRWKPLEFQVEDKVMLKASSWKGVIQQLSRVHSTFHISNLKKCMSDETLSIPLDEIQIDDKLHFVKEPVEIMDREFESHVLASKAKKATKNHDPLAFIAHLNASSSQSYANSSYLPQSYYVTHSLSGVDYEKRTVIKAFTAGTRNDESNQIVQRVPRTESTTGKANVQCYNCNEKGHYARDCQKPRVRDAKYFREQMLLAMKDEAGSNLNDEENDFMLDNSYGEEIIKELTAAVMLMARIQPTDGNAETVPSYDAKAVSEVNASSKGHEQVSHVKCKTIIQTSDDDQIDSNIIFDGPYVENNTGTSEHDSNAHDEYHEIQMYLEDIVDLEEKQSFHDRIVYKMGQSIQIIHMLGKKPNKVYDPFLKGGLGYKNPERLKKAIAAQPKIYDGEMLHSAKLKNDSPNSKETLEDAEESRLKMRNKMAQNNYGKLNALYETFVSQQEFSVKQTYFLIPSTSNNGSESKEVTPDLPIPKMPKESRLLKMFDTMGVAINGLQTRIDKTLLEDKQRRWMFDSQNSLREFYKTDVIPMSASLSKNLKELKEELIEEVQEMLNIFESMEQKVNRRSLKENILQNEIGQLLEVSLTSEIQNCVLLSVEKQKNKLLKAELDK</sequence>
<proteinExistence type="predicted"/>
<evidence type="ECO:0000313" key="10">
    <source>
        <dbReference type="EMBL" id="GJS53254.1"/>
    </source>
</evidence>
<dbReference type="Pfam" id="PF17917">
    <property type="entry name" value="RT_RNaseH"/>
    <property type="match status" value="1"/>
</dbReference>
<dbReference type="Gene3D" id="3.30.70.270">
    <property type="match status" value="1"/>
</dbReference>
<dbReference type="PANTHER" id="PTHR37984:SF5">
    <property type="entry name" value="PROTEIN NYNRIN-LIKE"/>
    <property type="match status" value="1"/>
</dbReference>
<dbReference type="InterPro" id="IPR043128">
    <property type="entry name" value="Rev_trsase/Diguanyl_cyclase"/>
</dbReference>
<feature type="coiled-coil region" evidence="8">
    <location>
        <begin position="1119"/>
        <end position="1150"/>
    </location>
</feature>
<keyword evidence="7" id="KW-0862">Zinc</keyword>
<evidence type="ECO:0000256" key="1">
    <source>
        <dbReference type="ARBA" id="ARBA00022679"/>
    </source>
</evidence>
<evidence type="ECO:0000256" key="2">
    <source>
        <dbReference type="ARBA" id="ARBA00022695"/>
    </source>
</evidence>
<protein>
    <submittedName>
        <fullName evidence="10">Reverse transcriptase domain-containing protein</fullName>
    </submittedName>
</protein>
<keyword evidence="7" id="KW-0863">Zinc-finger</keyword>
<dbReference type="Pfam" id="PF00098">
    <property type="entry name" value="zf-CCHC"/>
    <property type="match status" value="1"/>
</dbReference>
<evidence type="ECO:0000256" key="4">
    <source>
        <dbReference type="ARBA" id="ARBA00022759"/>
    </source>
</evidence>
<feature type="domain" description="CCHC-type" evidence="9">
    <location>
        <begin position="757"/>
        <end position="772"/>
    </location>
</feature>
<keyword evidence="7" id="KW-0479">Metal-binding</keyword>
<evidence type="ECO:0000256" key="3">
    <source>
        <dbReference type="ARBA" id="ARBA00022722"/>
    </source>
</evidence>
<dbReference type="Gene3D" id="3.10.20.370">
    <property type="match status" value="1"/>
</dbReference>